<dbReference type="RefSeq" id="WP_126005519.1">
    <property type="nucleotide sequence ID" value="NZ_QQYZ01000023.1"/>
</dbReference>
<evidence type="ECO:0000313" key="4">
    <source>
        <dbReference type="Proteomes" id="UP000287746"/>
    </source>
</evidence>
<accession>A0A430FZA1</accession>
<evidence type="ECO:0000313" key="3">
    <source>
        <dbReference type="EMBL" id="RSY78551.1"/>
    </source>
</evidence>
<dbReference type="PIRSF" id="PIRSF037112">
    <property type="entry name" value="Antirestriction_ArdC"/>
    <property type="match status" value="1"/>
</dbReference>
<dbReference type="EMBL" id="QQYZ01000023">
    <property type="protein sequence ID" value="RSY78551.1"/>
    <property type="molecule type" value="Genomic_DNA"/>
</dbReference>
<feature type="domain" description="N-terminal" evidence="1">
    <location>
        <begin position="16"/>
        <end position="137"/>
    </location>
</feature>
<gene>
    <name evidence="3" type="ORF">DAH66_18555</name>
</gene>
<proteinExistence type="predicted"/>
<sequence>MPHHRQRHPEGEPRASLYDEVTQRIVADLEQGCFPWVQPWDSAAAAPSLPRNAFSARSYSGVNILILWAAGVAGGYSSQSWLTFRQAQQAGGCVRKGERGTCVVFADRFVPQAELERAARDGEAAKAVPFLKRFTVFNIAQCDGLRPGLANDPAPLPRCGIAPAAEAVIDASCADFRIGGAHAFYAPGEDYVQVPLHSAFRDPINWYRTALHELTHWTGHKTRLARDLSGPFGSAKYAREELVAEMGAAFLCAALGIHPTVRHADYLGAWLAVLRADNRAIFRAAAAASRAADYLLALRGEAKAAALEAPQAERIAA</sequence>
<dbReference type="InterPro" id="IPR041459">
    <property type="entry name" value="MPTase-PolyVal"/>
</dbReference>
<name>A0A430FZA1_9SPHN</name>
<comment type="caution">
    <text evidence="3">The sequence shown here is derived from an EMBL/GenBank/DDBJ whole genome shotgun (WGS) entry which is preliminary data.</text>
</comment>
<dbReference type="GO" id="GO:0003697">
    <property type="term" value="F:single-stranded DNA binding"/>
    <property type="evidence" value="ECO:0007669"/>
    <property type="project" value="InterPro"/>
</dbReference>
<evidence type="ECO:0000259" key="1">
    <source>
        <dbReference type="Pfam" id="PF08401"/>
    </source>
</evidence>
<dbReference type="Pfam" id="PF08401">
    <property type="entry name" value="ArdcN"/>
    <property type="match status" value="1"/>
</dbReference>
<reference evidence="3 4" key="1">
    <citation type="submission" date="2018-07" db="EMBL/GenBank/DDBJ databases">
        <title>Genomic and Epidemiologic Investigation of an Indolent Hospital Outbreak.</title>
        <authorList>
            <person name="Johnson R.C."/>
            <person name="Deming C."/>
            <person name="Conlan S."/>
            <person name="Zellmer C.J."/>
            <person name="Michelin A.V."/>
            <person name="Lee-Lin S."/>
            <person name="Thomas P.J."/>
            <person name="Park M."/>
            <person name="Weingarten R.A."/>
            <person name="Less J."/>
            <person name="Dekker J.P."/>
            <person name="Frank K.M."/>
            <person name="Musser K.A."/>
            <person name="Mcquiston J.R."/>
            <person name="Henderson D.K."/>
            <person name="Lau A.F."/>
            <person name="Palmore T.N."/>
            <person name="Segre J.A."/>
        </authorList>
    </citation>
    <scope>NUCLEOTIDE SEQUENCE [LARGE SCALE GENOMIC DNA]</scope>
    <source>
        <strain evidence="3 4">SK-CDC1_0717</strain>
    </source>
</reference>
<evidence type="ECO:0000259" key="2">
    <source>
        <dbReference type="Pfam" id="PF18818"/>
    </source>
</evidence>
<dbReference type="Pfam" id="PF18818">
    <property type="entry name" value="MPTase-PolyVal"/>
    <property type="match status" value="1"/>
</dbReference>
<dbReference type="InterPro" id="IPR013610">
    <property type="entry name" value="ArdC_N"/>
</dbReference>
<dbReference type="Proteomes" id="UP000287746">
    <property type="component" value="Unassembled WGS sequence"/>
</dbReference>
<protein>
    <submittedName>
        <fullName evidence="3">DUF1738 domain-containing protein</fullName>
    </submittedName>
</protein>
<organism evidence="3 4">
    <name type="scientific">Sphingomonas koreensis</name>
    <dbReference type="NCBI Taxonomy" id="93064"/>
    <lineage>
        <taxon>Bacteria</taxon>
        <taxon>Pseudomonadati</taxon>
        <taxon>Pseudomonadota</taxon>
        <taxon>Alphaproteobacteria</taxon>
        <taxon>Sphingomonadales</taxon>
        <taxon>Sphingomonadaceae</taxon>
        <taxon>Sphingomonas</taxon>
    </lineage>
</organism>
<dbReference type="AlphaFoldDB" id="A0A430FZA1"/>
<dbReference type="InterPro" id="IPR017113">
    <property type="entry name" value="Antirestriction_ArdC"/>
</dbReference>
<feature type="domain" description="Polyvalent protein metallopeptidase" evidence="2">
    <location>
        <begin position="164"/>
        <end position="286"/>
    </location>
</feature>